<evidence type="ECO:0000313" key="11">
    <source>
        <dbReference type="EMBL" id="KAK7034768.1"/>
    </source>
</evidence>
<evidence type="ECO:0000256" key="1">
    <source>
        <dbReference type="ARBA" id="ARBA00001971"/>
    </source>
</evidence>
<comment type="pathway">
    <text evidence="2">Secondary metabolite biosynthesis.</text>
</comment>
<dbReference type="Gene3D" id="1.10.630.10">
    <property type="entry name" value="Cytochrome P450"/>
    <property type="match status" value="1"/>
</dbReference>
<keyword evidence="4 9" id="KW-0349">Heme</keyword>
<dbReference type="EMBL" id="JAYKXP010000055">
    <property type="protein sequence ID" value="KAK7034768.1"/>
    <property type="molecule type" value="Genomic_DNA"/>
</dbReference>
<dbReference type="InterPro" id="IPR001128">
    <property type="entry name" value="Cyt_P450"/>
</dbReference>
<evidence type="ECO:0000256" key="6">
    <source>
        <dbReference type="ARBA" id="ARBA00023002"/>
    </source>
</evidence>
<dbReference type="PROSITE" id="PS00086">
    <property type="entry name" value="CYTOCHROME_P450"/>
    <property type="match status" value="1"/>
</dbReference>
<proteinExistence type="inferred from homology"/>
<dbReference type="SUPFAM" id="SSF48264">
    <property type="entry name" value="Cytochrome P450"/>
    <property type="match status" value="1"/>
</dbReference>
<dbReference type="PRINTS" id="PR00463">
    <property type="entry name" value="EP450I"/>
</dbReference>
<accession>A0AAW0C6M7</accession>
<comment type="cofactor">
    <cofactor evidence="1 9">
        <name>heme</name>
        <dbReference type="ChEBI" id="CHEBI:30413"/>
    </cofactor>
</comment>
<organism evidence="11 12">
    <name type="scientific">Paramarasmius palmivorus</name>
    <dbReference type="NCBI Taxonomy" id="297713"/>
    <lineage>
        <taxon>Eukaryota</taxon>
        <taxon>Fungi</taxon>
        <taxon>Dikarya</taxon>
        <taxon>Basidiomycota</taxon>
        <taxon>Agaricomycotina</taxon>
        <taxon>Agaricomycetes</taxon>
        <taxon>Agaricomycetidae</taxon>
        <taxon>Agaricales</taxon>
        <taxon>Marasmiineae</taxon>
        <taxon>Marasmiaceae</taxon>
        <taxon>Paramarasmius</taxon>
    </lineage>
</organism>
<keyword evidence="6 10" id="KW-0560">Oxidoreductase</keyword>
<dbReference type="CDD" id="cd11065">
    <property type="entry name" value="CYP64-like"/>
    <property type="match status" value="1"/>
</dbReference>
<evidence type="ECO:0000256" key="4">
    <source>
        <dbReference type="ARBA" id="ARBA00022617"/>
    </source>
</evidence>
<keyword evidence="7 9" id="KW-0408">Iron</keyword>
<evidence type="ECO:0000313" key="12">
    <source>
        <dbReference type="Proteomes" id="UP001383192"/>
    </source>
</evidence>
<dbReference type="PANTHER" id="PTHR46300">
    <property type="entry name" value="P450, PUTATIVE (EUROFUNG)-RELATED-RELATED"/>
    <property type="match status" value="1"/>
</dbReference>
<reference evidence="11 12" key="1">
    <citation type="submission" date="2024-01" db="EMBL/GenBank/DDBJ databases">
        <title>A draft genome for a cacao thread blight-causing isolate of Paramarasmius palmivorus.</title>
        <authorList>
            <person name="Baruah I.K."/>
            <person name="Bukari Y."/>
            <person name="Amoako-Attah I."/>
            <person name="Meinhardt L.W."/>
            <person name="Bailey B.A."/>
            <person name="Cohen S.P."/>
        </authorList>
    </citation>
    <scope>NUCLEOTIDE SEQUENCE [LARGE SCALE GENOMIC DNA]</scope>
    <source>
        <strain evidence="11 12">GH-12</strain>
    </source>
</reference>
<dbReference type="InterPro" id="IPR036396">
    <property type="entry name" value="Cyt_P450_sf"/>
</dbReference>
<dbReference type="GO" id="GO:0004497">
    <property type="term" value="F:monooxygenase activity"/>
    <property type="evidence" value="ECO:0007669"/>
    <property type="project" value="UniProtKB-KW"/>
</dbReference>
<name>A0AAW0C6M7_9AGAR</name>
<dbReference type="AlphaFoldDB" id="A0AAW0C6M7"/>
<keyword evidence="8 10" id="KW-0503">Monooxygenase</keyword>
<evidence type="ECO:0000256" key="10">
    <source>
        <dbReference type="RuleBase" id="RU000461"/>
    </source>
</evidence>
<dbReference type="GO" id="GO:0016705">
    <property type="term" value="F:oxidoreductase activity, acting on paired donors, with incorporation or reduction of molecular oxygen"/>
    <property type="evidence" value="ECO:0007669"/>
    <property type="project" value="InterPro"/>
</dbReference>
<dbReference type="Proteomes" id="UP001383192">
    <property type="component" value="Unassembled WGS sequence"/>
</dbReference>
<evidence type="ECO:0000256" key="7">
    <source>
        <dbReference type="ARBA" id="ARBA00023004"/>
    </source>
</evidence>
<evidence type="ECO:0000256" key="9">
    <source>
        <dbReference type="PIRSR" id="PIRSR602401-1"/>
    </source>
</evidence>
<sequence length="466" mass="53172">MLSLLFLGVIAGCLYFLNRSRSRNHPPGPKPHILFGNIFDFPASSDLVSRAQQWKEDYGSIVHLSALGRHIVVLNDVATSVELLEKRGYNYADRPHFPMVGELCGFDRLPAIASNGFSPRLRALRKLLKTEVGAERLADWEENMEVEVATYVKKLQQEPEDFVRHNRWFAVDVIMLFSYGYRVALKDDYHMAAADRIMSKLSRDAQPGTWLVDLIPAMKHFPRWMPFHRYASQSRKELDDWVTEPWKLVKSRQTTLPSLCTRLMDQCPDLTPEEEDLIVWSAASIYSAGSDTTVSALTTFFLAMTMFPSVQRKAHREIAQVIGEELRLPRFSDQPDLPYISALIMEVFRWGAILPMGAPRRASADDLFQSYIIPEGSFVMPNIWGICHDEKVYPRPMEFDPSRFLGANPQPDPRDVIFGFGRRVCPGRYLAEKSLYIAVTATLSAFEISEIEGSPPFYSFDDGFIR</sequence>
<evidence type="ECO:0000256" key="2">
    <source>
        <dbReference type="ARBA" id="ARBA00005179"/>
    </source>
</evidence>
<feature type="binding site" description="axial binding residue" evidence="9">
    <location>
        <position position="425"/>
    </location>
    <ligand>
        <name>heme</name>
        <dbReference type="ChEBI" id="CHEBI:30413"/>
    </ligand>
    <ligandPart>
        <name>Fe</name>
        <dbReference type="ChEBI" id="CHEBI:18248"/>
    </ligandPart>
</feature>
<dbReference type="Pfam" id="PF00067">
    <property type="entry name" value="p450"/>
    <property type="match status" value="1"/>
</dbReference>
<keyword evidence="5 9" id="KW-0479">Metal-binding</keyword>
<comment type="similarity">
    <text evidence="3 10">Belongs to the cytochrome P450 family.</text>
</comment>
<dbReference type="InterPro" id="IPR050364">
    <property type="entry name" value="Cytochrome_P450_fung"/>
</dbReference>
<evidence type="ECO:0000256" key="8">
    <source>
        <dbReference type="ARBA" id="ARBA00023033"/>
    </source>
</evidence>
<dbReference type="InterPro" id="IPR017972">
    <property type="entry name" value="Cyt_P450_CS"/>
</dbReference>
<evidence type="ECO:0008006" key="13">
    <source>
        <dbReference type="Google" id="ProtNLM"/>
    </source>
</evidence>
<dbReference type="GO" id="GO:0005506">
    <property type="term" value="F:iron ion binding"/>
    <property type="evidence" value="ECO:0007669"/>
    <property type="project" value="InterPro"/>
</dbReference>
<evidence type="ECO:0000256" key="3">
    <source>
        <dbReference type="ARBA" id="ARBA00010617"/>
    </source>
</evidence>
<dbReference type="PRINTS" id="PR00385">
    <property type="entry name" value="P450"/>
</dbReference>
<gene>
    <name evidence="11" type="ORF">VNI00_012175</name>
</gene>
<protein>
    <recommendedName>
        <fullName evidence="13">Cytochrome P450</fullName>
    </recommendedName>
</protein>
<dbReference type="InterPro" id="IPR002401">
    <property type="entry name" value="Cyt_P450_E_grp-I"/>
</dbReference>
<comment type="caution">
    <text evidence="11">The sequence shown here is derived from an EMBL/GenBank/DDBJ whole genome shotgun (WGS) entry which is preliminary data.</text>
</comment>
<keyword evidence="12" id="KW-1185">Reference proteome</keyword>
<dbReference type="GO" id="GO:0020037">
    <property type="term" value="F:heme binding"/>
    <property type="evidence" value="ECO:0007669"/>
    <property type="project" value="InterPro"/>
</dbReference>
<evidence type="ECO:0000256" key="5">
    <source>
        <dbReference type="ARBA" id="ARBA00022723"/>
    </source>
</evidence>
<dbReference type="PANTHER" id="PTHR46300:SF7">
    <property type="entry name" value="P450, PUTATIVE (EUROFUNG)-RELATED"/>
    <property type="match status" value="1"/>
</dbReference>